<dbReference type="EMBL" id="MU005788">
    <property type="protein sequence ID" value="KAF2703248.1"/>
    <property type="molecule type" value="Genomic_DNA"/>
</dbReference>
<evidence type="ECO:0000256" key="1">
    <source>
        <dbReference type="SAM" id="Phobius"/>
    </source>
</evidence>
<sequence length="305" mass="33002">MRPFALIPILLSAGALIMAFLCLFAGNKGFMDDFDLLTLNMSRVGSSLADSVLSGDTDILPTELTNLLNSLPANVQATIESISSTAADSFATRIGLEDFYSAHIMNDCYGKYLPGPVPNATVSADDIYRHLDGCSKIRANYWFDPRVFLQQSLDRANVTTITVDSLLDQIGFPASITSGLNVLRVAYHAMFACYIITIVLSFIMLLTSALYIFSNGSRITACITMIVSVMTFLASGAASGVATAVNVIGASVINEKGNQYGIEAHQGRKFLALTWGCTAILLVGLLYWFVDCCCGRSRKEKSVKY</sequence>
<dbReference type="InterPro" id="IPR052413">
    <property type="entry name" value="SUR7_domain"/>
</dbReference>
<keyword evidence="1" id="KW-0472">Membrane</keyword>
<feature type="transmembrane region" description="Helical" evidence="1">
    <location>
        <begin position="6"/>
        <end position="26"/>
    </location>
</feature>
<dbReference type="GO" id="GO:0031505">
    <property type="term" value="P:fungal-type cell wall organization"/>
    <property type="evidence" value="ECO:0007669"/>
    <property type="project" value="TreeGrafter"/>
</dbReference>
<keyword evidence="1" id="KW-0812">Transmembrane</keyword>
<dbReference type="Pfam" id="PF06687">
    <property type="entry name" value="SUR7"/>
    <property type="match status" value="1"/>
</dbReference>
<feature type="transmembrane region" description="Helical" evidence="1">
    <location>
        <begin position="270"/>
        <end position="290"/>
    </location>
</feature>
<keyword evidence="1" id="KW-1133">Transmembrane helix</keyword>
<feature type="transmembrane region" description="Helical" evidence="1">
    <location>
        <begin position="191"/>
        <end position="213"/>
    </location>
</feature>
<accession>A0A6G1JRS0</accession>
<gene>
    <name evidence="2" type="ORF">K504DRAFT_418765</name>
</gene>
<dbReference type="OrthoDB" id="4159154at2759"/>
<dbReference type="PANTHER" id="PTHR28019">
    <property type="entry name" value="CELL MEMBRANE PROTEIN YLR413W-RELATED"/>
    <property type="match status" value="1"/>
</dbReference>
<protein>
    <submittedName>
        <fullName evidence="2">Integral membrane protein-like protein</fullName>
    </submittedName>
</protein>
<dbReference type="PANTHER" id="PTHR28019:SF7">
    <property type="entry name" value="SUR7 PROTEIN"/>
    <property type="match status" value="1"/>
</dbReference>
<evidence type="ECO:0000313" key="2">
    <source>
        <dbReference type="EMBL" id="KAF2703248.1"/>
    </source>
</evidence>
<name>A0A6G1JRS0_9PLEO</name>
<proteinExistence type="predicted"/>
<dbReference type="GO" id="GO:0005886">
    <property type="term" value="C:plasma membrane"/>
    <property type="evidence" value="ECO:0007669"/>
    <property type="project" value="InterPro"/>
</dbReference>
<keyword evidence="3" id="KW-1185">Reference proteome</keyword>
<evidence type="ECO:0000313" key="3">
    <source>
        <dbReference type="Proteomes" id="UP000799428"/>
    </source>
</evidence>
<dbReference type="AlphaFoldDB" id="A0A6G1JRS0"/>
<dbReference type="GO" id="GO:0051285">
    <property type="term" value="C:cell cortex of cell tip"/>
    <property type="evidence" value="ECO:0007669"/>
    <property type="project" value="TreeGrafter"/>
</dbReference>
<dbReference type="Proteomes" id="UP000799428">
    <property type="component" value="Unassembled WGS sequence"/>
</dbReference>
<dbReference type="InterPro" id="IPR009571">
    <property type="entry name" value="SUR7/Rim9-like_fungi"/>
</dbReference>
<reference evidence="2" key="1">
    <citation type="journal article" date="2020" name="Stud. Mycol.">
        <title>101 Dothideomycetes genomes: a test case for predicting lifestyles and emergence of pathogens.</title>
        <authorList>
            <person name="Haridas S."/>
            <person name="Albert R."/>
            <person name="Binder M."/>
            <person name="Bloem J."/>
            <person name="Labutti K."/>
            <person name="Salamov A."/>
            <person name="Andreopoulos B."/>
            <person name="Baker S."/>
            <person name="Barry K."/>
            <person name="Bills G."/>
            <person name="Bluhm B."/>
            <person name="Cannon C."/>
            <person name="Castanera R."/>
            <person name="Culley D."/>
            <person name="Daum C."/>
            <person name="Ezra D."/>
            <person name="Gonzalez J."/>
            <person name="Henrissat B."/>
            <person name="Kuo A."/>
            <person name="Liang C."/>
            <person name="Lipzen A."/>
            <person name="Lutzoni F."/>
            <person name="Magnuson J."/>
            <person name="Mondo S."/>
            <person name="Nolan M."/>
            <person name="Ohm R."/>
            <person name="Pangilinan J."/>
            <person name="Park H.-J."/>
            <person name="Ramirez L."/>
            <person name="Alfaro M."/>
            <person name="Sun H."/>
            <person name="Tritt A."/>
            <person name="Yoshinaga Y."/>
            <person name="Zwiers L.-H."/>
            <person name="Turgeon B."/>
            <person name="Goodwin S."/>
            <person name="Spatafora J."/>
            <person name="Crous P."/>
            <person name="Grigoriev I."/>
        </authorList>
    </citation>
    <scope>NUCLEOTIDE SEQUENCE</scope>
    <source>
        <strain evidence="2">CBS 279.74</strain>
    </source>
</reference>
<feature type="transmembrane region" description="Helical" evidence="1">
    <location>
        <begin position="225"/>
        <end position="249"/>
    </location>
</feature>
<organism evidence="2 3">
    <name type="scientific">Pleomassaria siparia CBS 279.74</name>
    <dbReference type="NCBI Taxonomy" id="1314801"/>
    <lineage>
        <taxon>Eukaryota</taxon>
        <taxon>Fungi</taxon>
        <taxon>Dikarya</taxon>
        <taxon>Ascomycota</taxon>
        <taxon>Pezizomycotina</taxon>
        <taxon>Dothideomycetes</taxon>
        <taxon>Pleosporomycetidae</taxon>
        <taxon>Pleosporales</taxon>
        <taxon>Pleomassariaceae</taxon>
        <taxon>Pleomassaria</taxon>
    </lineage>
</organism>